<accession>A0A8J2W0Z2</accession>
<organism evidence="1 2">
    <name type="scientific">Danaus chrysippus</name>
    <name type="common">African queen</name>
    <dbReference type="NCBI Taxonomy" id="151541"/>
    <lineage>
        <taxon>Eukaryota</taxon>
        <taxon>Metazoa</taxon>
        <taxon>Ecdysozoa</taxon>
        <taxon>Arthropoda</taxon>
        <taxon>Hexapoda</taxon>
        <taxon>Insecta</taxon>
        <taxon>Pterygota</taxon>
        <taxon>Neoptera</taxon>
        <taxon>Endopterygota</taxon>
        <taxon>Lepidoptera</taxon>
        <taxon>Glossata</taxon>
        <taxon>Ditrysia</taxon>
        <taxon>Papilionoidea</taxon>
        <taxon>Nymphalidae</taxon>
        <taxon>Danainae</taxon>
        <taxon>Danaini</taxon>
        <taxon>Danaina</taxon>
        <taxon>Danaus</taxon>
        <taxon>Anosia</taxon>
    </lineage>
</organism>
<name>A0A8J2W0Z2_9NEOP</name>
<comment type="caution">
    <text evidence="1">The sequence shown here is derived from an EMBL/GenBank/DDBJ whole genome shotgun (WGS) entry which is preliminary data.</text>
</comment>
<dbReference type="AlphaFoldDB" id="A0A8J2W0Z2"/>
<dbReference type="Proteomes" id="UP000789524">
    <property type="component" value="Unassembled WGS sequence"/>
</dbReference>
<evidence type="ECO:0000313" key="2">
    <source>
        <dbReference type="Proteomes" id="UP000789524"/>
    </source>
</evidence>
<dbReference type="OrthoDB" id="7459738at2759"/>
<reference evidence="1" key="1">
    <citation type="submission" date="2021-09" db="EMBL/GenBank/DDBJ databases">
        <authorList>
            <person name="Martin H S."/>
        </authorList>
    </citation>
    <scope>NUCLEOTIDE SEQUENCE</scope>
</reference>
<dbReference type="EMBL" id="CAKASE010000049">
    <property type="protein sequence ID" value="CAG9563214.1"/>
    <property type="molecule type" value="Genomic_DNA"/>
</dbReference>
<protein>
    <submittedName>
        <fullName evidence="1">(African queen) hypothetical protein</fullName>
    </submittedName>
</protein>
<evidence type="ECO:0000313" key="1">
    <source>
        <dbReference type="EMBL" id="CAG9563214.1"/>
    </source>
</evidence>
<sequence>MLLHGFRPVLPYLYRLGYRVLDDKREDARRLSEAAPAVAVAVSAGSGASAERACACAAWSPRRQPAPHEILRPKPRSLVTNGLNSLCNKAGYMGQLEGIRPVRLSGHLSHRDPPHATDELVTLEKGTGKWVIYIII</sequence>
<keyword evidence="2" id="KW-1185">Reference proteome</keyword>
<gene>
    <name evidence="1" type="ORF">DCHRY22_LOCUS4400</name>
</gene>
<proteinExistence type="predicted"/>